<comment type="caution">
    <text evidence="1">The sequence shown here is derived from an EMBL/GenBank/DDBJ whole genome shotgun (WGS) entry which is preliminary data.</text>
</comment>
<accession>A0A8T4L0V0</accession>
<gene>
    <name evidence="1" type="ORF">J4415_02445</name>
</gene>
<name>A0A8T4L0V0_9ARCH</name>
<dbReference type="EMBL" id="JAGVWD010000037">
    <property type="protein sequence ID" value="MBS3057465.1"/>
    <property type="molecule type" value="Genomic_DNA"/>
</dbReference>
<protein>
    <submittedName>
        <fullName evidence="1">Uncharacterized protein</fullName>
    </submittedName>
</protein>
<dbReference type="AlphaFoldDB" id="A0A8T4L0V0"/>
<dbReference type="Proteomes" id="UP000677687">
    <property type="component" value="Unassembled WGS sequence"/>
</dbReference>
<organism evidence="1 2">
    <name type="scientific">Candidatus Iainarchaeum sp</name>
    <dbReference type="NCBI Taxonomy" id="3101447"/>
    <lineage>
        <taxon>Archaea</taxon>
        <taxon>Candidatus Iainarchaeota</taxon>
        <taxon>Candidatus Iainarchaeia</taxon>
        <taxon>Candidatus Iainarchaeales</taxon>
        <taxon>Candidatus Iainarchaeaceae</taxon>
        <taxon>Candidatus Iainarchaeum</taxon>
    </lineage>
</organism>
<proteinExistence type="predicted"/>
<reference evidence="1" key="2">
    <citation type="submission" date="2021-05" db="EMBL/GenBank/DDBJ databases">
        <title>Protein family content uncovers lineage relationships and bacterial pathway maintenance mechanisms in DPANN archaea.</title>
        <authorList>
            <person name="Castelle C.J."/>
            <person name="Meheust R."/>
            <person name="Jaffe A.L."/>
            <person name="Seitz K."/>
            <person name="Gong X."/>
            <person name="Baker B.J."/>
            <person name="Banfield J.F."/>
        </authorList>
    </citation>
    <scope>NUCLEOTIDE SEQUENCE</scope>
    <source>
        <strain evidence="1">RIFCSPHIGHO2_01_FULL_AR10_44_11</strain>
    </source>
</reference>
<sequence length="140" mass="16521">MPELPFSKRTDFNKPAKIRRTSYGKFTTVRLFPEGFAPEKINHSKFPETDLIRNRSPEGLSERMSEILKIKAEQSELLHRLPNQIAFVAGDKEMRRRAYASAYVRLKAITEWESDIMRDYGEKYKIRSIRELFDRLRGPL</sequence>
<evidence type="ECO:0000313" key="1">
    <source>
        <dbReference type="EMBL" id="MBS3057465.1"/>
    </source>
</evidence>
<reference evidence="1" key="1">
    <citation type="submission" date="2021-03" db="EMBL/GenBank/DDBJ databases">
        <authorList>
            <person name="Jaffe A."/>
        </authorList>
    </citation>
    <scope>NUCLEOTIDE SEQUENCE</scope>
    <source>
        <strain evidence="1">RIFCSPHIGHO2_01_FULL_AR10_44_11</strain>
    </source>
</reference>
<evidence type="ECO:0000313" key="2">
    <source>
        <dbReference type="Proteomes" id="UP000677687"/>
    </source>
</evidence>